<dbReference type="FunFam" id="3.40.50.300:FF:000016">
    <property type="entry name" value="Oligopeptide ABC transporter ATP-binding component"/>
    <property type="match status" value="1"/>
</dbReference>
<evidence type="ECO:0000256" key="6">
    <source>
        <dbReference type="ARBA" id="ARBA00022741"/>
    </source>
</evidence>
<dbReference type="NCBIfam" id="TIGR01727">
    <property type="entry name" value="oligo_HPY"/>
    <property type="match status" value="1"/>
</dbReference>
<dbReference type="InterPro" id="IPR003593">
    <property type="entry name" value="AAA+_ATPase"/>
</dbReference>
<reference evidence="11 12" key="1">
    <citation type="submission" date="2015-09" db="EMBL/GenBank/DDBJ databases">
        <title>Draft genome sequence of Kouleothrix aurantiaca JCM 19913.</title>
        <authorList>
            <person name="Hemp J."/>
        </authorList>
    </citation>
    <scope>NUCLEOTIDE SEQUENCE [LARGE SCALE GENOMIC DNA]</scope>
    <source>
        <strain evidence="11 12">COM-B</strain>
    </source>
</reference>
<dbReference type="PANTHER" id="PTHR43297">
    <property type="entry name" value="OLIGOPEPTIDE TRANSPORT ATP-BINDING PROTEIN APPD"/>
    <property type="match status" value="1"/>
</dbReference>
<dbReference type="EMBL" id="LJCR01000008">
    <property type="protein sequence ID" value="KPV54905.1"/>
    <property type="molecule type" value="Genomic_DNA"/>
</dbReference>
<dbReference type="Pfam" id="PF08352">
    <property type="entry name" value="oligo_HPY"/>
    <property type="match status" value="1"/>
</dbReference>
<dbReference type="AlphaFoldDB" id="A0A0P9DY90"/>
<evidence type="ECO:0000313" key="12">
    <source>
        <dbReference type="Proteomes" id="UP000050509"/>
    </source>
</evidence>
<feature type="domain" description="ABC transporter" evidence="10">
    <location>
        <begin position="14"/>
        <end position="271"/>
    </location>
</feature>
<comment type="subcellular location">
    <subcellularLocation>
        <location evidence="1">Cell membrane</location>
        <topology evidence="1">Peripheral membrane protein</topology>
    </subcellularLocation>
</comment>
<proteinExistence type="inferred from homology"/>
<dbReference type="SUPFAM" id="SSF52540">
    <property type="entry name" value="P-loop containing nucleoside triphosphate hydrolases"/>
    <property type="match status" value="1"/>
</dbReference>
<protein>
    <recommendedName>
        <fullName evidence="10">ABC transporter domain-containing protein</fullName>
    </recommendedName>
</protein>
<dbReference type="GO" id="GO:0005886">
    <property type="term" value="C:plasma membrane"/>
    <property type="evidence" value="ECO:0007669"/>
    <property type="project" value="UniProtKB-SubCell"/>
</dbReference>
<evidence type="ECO:0000313" key="11">
    <source>
        <dbReference type="EMBL" id="KPV54905.1"/>
    </source>
</evidence>
<sequence>MEANAQSETKQNRLEIQNIRTYFFLDEGILKAVDGVSMTIGDRETIGVIGESGSGKTQFARSLMRLVTKPGEIVDGTAILRRKDGSVIDILALEPDDQELRSIRGNDIAMIFQEPMTAFSPVHTIGAQISEMVALHTKLTKLQIREHVVELLRKVGISNPSQRFDEYPHQLSGGMRQRAMIAMALSCNPKIVLADEPTTALDVTIQAQILDLLRELQQSQDMAVIYITHNLAVVAETVDRVYVMYLGKVVESAPTKRLFANPLMPYTRQLLRSIPRPGVQVDRLEVIKGTVPTPIDPPWHCPFFSRCPDAMPGKCDQAMPALVEYEPGHFARCYLHSDATEAEDEWTRI</sequence>
<evidence type="ECO:0000256" key="3">
    <source>
        <dbReference type="ARBA" id="ARBA00022448"/>
    </source>
</evidence>
<dbReference type="PANTHER" id="PTHR43297:SF14">
    <property type="entry name" value="ATPASE AAA-TYPE CORE DOMAIN-CONTAINING PROTEIN"/>
    <property type="match status" value="1"/>
</dbReference>
<gene>
    <name evidence="11" type="ORF">SE17_00895</name>
</gene>
<keyword evidence="9" id="KW-0472">Membrane</keyword>
<dbReference type="InterPro" id="IPR013563">
    <property type="entry name" value="Oligopep_ABC_C"/>
</dbReference>
<evidence type="ECO:0000256" key="7">
    <source>
        <dbReference type="ARBA" id="ARBA00022840"/>
    </source>
</evidence>
<comment type="similarity">
    <text evidence="2">Belongs to the ABC transporter superfamily.</text>
</comment>
<comment type="caution">
    <text evidence="11">The sequence shown here is derived from an EMBL/GenBank/DDBJ whole genome shotgun (WGS) entry which is preliminary data.</text>
</comment>
<evidence type="ECO:0000256" key="1">
    <source>
        <dbReference type="ARBA" id="ARBA00004202"/>
    </source>
</evidence>
<dbReference type="Gene3D" id="3.40.50.300">
    <property type="entry name" value="P-loop containing nucleotide triphosphate hydrolases"/>
    <property type="match status" value="1"/>
</dbReference>
<dbReference type="CDD" id="cd03257">
    <property type="entry name" value="ABC_NikE_OppD_transporters"/>
    <property type="match status" value="1"/>
</dbReference>
<dbReference type="GO" id="GO:0015833">
    <property type="term" value="P:peptide transport"/>
    <property type="evidence" value="ECO:0007669"/>
    <property type="project" value="InterPro"/>
</dbReference>
<dbReference type="GO" id="GO:0005524">
    <property type="term" value="F:ATP binding"/>
    <property type="evidence" value="ECO:0007669"/>
    <property type="project" value="UniProtKB-KW"/>
</dbReference>
<dbReference type="PROSITE" id="PS50893">
    <property type="entry name" value="ABC_TRANSPORTER_2"/>
    <property type="match status" value="1"/>
</dbReference>
<organism evidence="11 12">
    <name type="scientific">Kouleothrix aurantiaca</name>
    <dbReference type="NCBI Taxonomy" id="186479"/>
    <lineage>
        <taxon>Bacteria</taxon>
        <taxon>Bacillati</taxon>
        <taxon>Chloroflexota</taxon>
        <taxon>Chloroflexia</taxon>
        <taxon>Chloroflexales</taxon>
        <taxon>Roseiflexineae</taxon>
        <taxon>Roseiflexaceae</taxon>
        <taxon>Kouleothrix</taxon>
    </lineage>
</organism>
<dbReference type="PROSITE" id="PS00211">
    <property type="entry name" value="ABC_TRANSPORTER_1"/>
    <property type="match status" value="1"/>
</dbReference>
<accession>A0A0P9DY90</accession>
<evidence type="ECO:0000256" key="5">
    <source>
        <dbReference type="ARBA" id="ARBA00022519"/>
    </source>
</evidence>
<evidence type="ECO:0000256" key="8">
    <source>
        <dbReference type="ARBA" id="ARBA00022967"/>
    </source>
</evidence>
<keyword evidence="8" id="KW-1278">Translocase</keyword>
<dbReference type="Proteomes" id="UP000050509">
    <property type="component" value="Unassembled WGS sequence"/>
</dbReference>
<keyword evidence="7" id="KW-0067">ATP-binding</keyword>
<dbReference type="Pfam" id="PF00005">
    <property type="entry name" value="ABC_tran"/>
    <property type="match status" value="1"/>
</dbReference>
<dbReference type="InterPro" id="IPR027417">
    <property type="entry name" value="P-loop_NTPase"/>
</dbReference>
<keyword evidence="5" id="KW-0997">Cell inner membrane</keyword>
<keyword evidence="6" id="KW-0547">Nucleotide-binding</keyword>
<keyword evidence="4" id="KW-1003">Cell membrane</keyword>
<name>A0A0P9DY90_9CHLR</name>
<dbReference type="SMART" id="SM00382">
    <property type="entry name" value="AAA"/>
    <property type="match status" value="1"/>
</dbReference>
<keyword evidence="3" id="KW-0813">Transport</keyword>
<evidence type="ECO:0000259" key="10">
    <source>
        <dbReference type="PROSITE" id="PS50893"/>
    </source>
</evidence>
<dbReference type="InterPro" id="IPR017871">
    <property type="entry name" value="ABC_transporter-like_CS"/>
</dbReference>
<dbReference type="GO" id="GO:0016887">
    <property type="term" value="F:ATP hydrolysis activity"/>
    <property type="evidence" value="ECO:0007669"/>
    <property type="project" value="InterPro"/>
</dbReference>
<dbReference type="PATRIC" id="fig|186479.3.peg.10240"/>
<keyword evidence="12" id="KW-1185">Reference proteome</keyword>
<evidence type="ECO:0000256" key="2">
    <source>
        <dbReference type="ARBA" id="ARBA00005417"/>
    </source>
</evidence>
<evidence type="ECO:0000256" key="4">
    <source>
        <dbReference type="ARBA" id="ARBA00022475"/>
    </source>
</evidence>
<dbReference type="InterPro" id="IPR050388">
    <property type="entry name" value="ABC_Ni/Peptide_Import"/>
</dbReference>
<evidence type="ECO:0000256" key="9">
    <source>
        <dbReference type="ARBA" id="ARBA00023136"/>
    </source>
</evidence>
<dbReference type="InterPro" id="IPR003439">
    <property type="entry name" value="ABC_transporter-like_ATP-bd"/>
</dbReference>